<reference evidence="1 2" key="1">
    <citation type="submission" date="2015-12" db="EMBL/GenBank/DDBJ databases">
        <title>Draft genome sequence of Moniliophthora roreri, the causal agent of frosty pod rot of cacao.</title>
        <authorList>
            <person name="Aime M.C."/>
            <person name="Diaz-Valderrama J.R."/>
            <person name="Kijpornyongpan T."/>
            <person name="Phillips-Mora W."/>
        </authorList>
    </citation>
    <scope>NUCLEOTIDE SEQUENCE [LARGE SCALE GENOMIC DNA]</scope>
    <source>
        <strain evidence="1 2">MCA 2952</strain>
    </source>
</reference>
<dbReference type="EMBL" id="LATX01002326">
    <property type="protein sequence ID" value="KTB31409.1"/>
    <property type="molecule type" value="Genomic_DNA"/>
</dbReference>
<organism evidence="1 2">
    <name type="scientific">Moniliophthora roreri</name>
    <name type="common">Frosty pod rot fungus</name>
    <name type="synonym">Monilia roreri</name>
    <dbReference type="NCBI Taxonomy" id="221103"/>
    <lineage>
        <taxon>Eukaryota</taxon>
        <taxon>Fungi</taxon>
        <taxon>Dikarya</taxon>
        <taxon>Basidiomycota</taxon>
        <taxon>Agaricomycotina</taxon>
        <taxon>Agaricomycetes</taxon>
        <taxon>Agaricomycetidae</taxon>
        <taxon>Agaricales</taxon>
        <taxon>Marasmiineae</taxon>
        <taxon>Marasmiaceae</taxon>
        <taxon>Moniliophthora</taxon>
    </lineage>
</organism>
<evidence type="ECO:0000313" key="1">
    <source>
        <dbReference type="EMBL" id="KTB31409.1"/>
    </source>
</evidence>
<dbReference type="Proteomes" id="UP000054988">
    <property type="component" value="Unassembled WGS sequence"/>
</dbReference>
<dbReference type="AlphaFoldDB" id="A0A0W0F549"/>
<gene>
    <name evidence="1" type="ORF">WG66_16015</name>
</gene>
<evidence type="ECO:0000313" key="2">
    <source>
        <dbReference type="Proteomes" id="UP000054988"/>
    </source>
</evidence>
<comment type="caution">
    <text evidence="1">The sequence shown here is derived from an EMBL/GenBank/DDBJ whole genome shotgun (WGS) entry which is preliminary data.</text>
</comment>
<name>A0A0W0F549_MONRR</name>
<proteinExistence type="predicted"/>
<accession>A0A0W0F549</accession>
<protein>
    <submittedName>
        <fullName evidence="1">Uncharacterized protein</fullName>
    </submittedName>
</protein>
<sequence length="20" mass="2115">MFLNIGDGLVNINPVGNQSL</sequence>